<dbReference type="InterPro" id="IPR052206">
    <property type="entry name" value="Retinol_saturase"/>
</dbReference>
<dbReference type="Pfam" id="PF01593">
    <property type="entry name" value="Amino_oxidase"/>
    <property type="match status" value="1"/>
</dbReference>
<evidence type="ECO:0000256" key="6">
    <source>
        <dbReference type="SAM" id="Phobius"/>
    </source>
</evidence>
<evidence type="ECO:0000256" key="1">
    <source>
        <dbReference type="ARBA" id="ARBA00022630"/>
    </source>
</evidence>
<keyword evidence="1" id="KW-0285">Flavoprotein</keyword>
<sequence length="498" mass="56672">MGKRPKKDKYDVIVIGSGMGGLGTAVYLAQEGYSVLVLERHYRAGGYAHSFQRKKYTFDSAVRIVAGAKEEGLLYDLLTKAGLGDKLDFQRLEDIYSVHYPDQHFTVPRHIDGLLDTYTKIFPHERENLQKLIVEMEKLYTSTMELLKSRDPMKLLANETIMKYRTMTFHDMVSSFLKDPKAVYAFSALWVYYGTPPTKGSAMFFAYAIMSYFKEDIYYLKGSFQKLADAFVDRVKELGGEVCLRNEVKKIEVEGKKVKGVHLATGEYVEAPIVVCNGDLTKMMHQLVGEEFFPGRYKKRISRLSYSMSAFEVFMGIDYPLEDLNLAHETFLYKDYNYNNFFTKHQNLKELGTDGISGLAITTPTLIDKSLAPEGKHTSVITTFVPYDIGSDWKDVKEQYQEKLIEMAEAVIPDLSKHIDYVESGTPMTMERYTNNSFGAIYGWEQNMKQMTSRPQHETPIEGLYLVGQWTDAGGGVVSVLLSSYKLLEKLTKTKVGV</sequence>
<evidence type="ECO:0000256" key="3">
    <source>
        <dbReference type="ARBA" id="ARBA00022827"/>
    </source>
</evidence>
<evidence type="ECO:0000313" key="8">
    <source>
        <dbReference type="EMBL" id="MBA9041794.1"/>
    </source>
</evidence>
<evidence type="ECO:0000256" key="4">
    <source>
        <dbReference type="ARBA" id="ARBA00022857"/>
    </source>
</evidence>
<evidence type="ECO:0000313" key="9">
    <source>
        <dbReference type="Proteomes" id="UP000543174"/>
    </source>
</evidence>
<comment type="caution">
    <text evidence="8">The sequence shown here is derived from an EMBL/GenBank/DDBJ whole genome shotgun (WGS) entry which is preliminary data.</text>
</comment>
<dbReference type="PANTHER" id="PTHR46091">
    <property type="entry name" value="BLR7054 PROTEIN"/>
    <property type="match status" value="1"/>
</dbReference>
<keyword evidence="8" id="KW-0413">Isomerase</keyword>
<keyword evidence="6" id="KW-1133">Transmembrane helix</keyword>
<reference evidence="8" key="1">
    <citation type="submission" date="2020-08" db="EMBL/GenBank/DDBJ databases">
        <title>Functional genomics of gut bacteria from endangered species of beetles.</title>
        <authorList>
            <person name="Carlos-Shanley C."/>
        </authorList>
    </citation>
    <scope>NUCLEOTIDE SEQUENCE [LARGE SCALE GENOMIC DNA]</scope>
    <source>
        <strain evidence="8">S00060</strain>
    </source>
</reference>
<proteinExistence type="predicted"/>
<keyword evidence="2" id="KW-0732">Signal</keyword>
<dbReference type="Proteomes" id="UP000543174">
    <property type="component" value="Unassembled WGS sequence"/>
</dbReference>
<keyword evidence="5" id="KW-0520">NAD</keyword>
<dbReference type="GO" id="GO:0016491">
    <property type="term" value="F:oxidoreductase activity"/>
    <property type="evidence" value="ECO:0007669"/>
    <property type="project" value="InterPro"/>
</dbReference>
<name>A0A7W3RH39_PRIAR</name>
<dbReference type="RefSeq" id="WP_182527800.1">
    <property type="nucleotide sequence ID" value="NZ_JACJHT010000006.1"/>
</dbReference>
<gene>
    <name evidence="8" type="ORF">HNP21_004924</name>
</gene>
<dbReference type="InterPro" id="IPR002937">
    <property type="entry name" value="Amino_oxidase"/>
</dbReference>
<dbReference type="PANTHER" id="PTHR46091:SF3">
    <property type="entry name" value="AMINE OXIDASE DOMAIN-CONTAINING PROTEIN"/>
    <property type="match status" value="1"/>
</dbReference>
<dbReference type="EC" id="5.2.1.13" evidence="8"/>
<dbReference type="EMBL" id="JACJHT010000006">
    <property type="protein sequence ID" value="MBA9041794.1"/>
    <property type="molecule type" value="Genomic_DNA"/>
</dbReference>
<keyword evidence="4" id="KW-0521">NADP</keyword>
<dbReference type="SUPFAM" id="SSF51905">
    <property type="entry name" value="FAD/NAD(P)-binding domain"/>
    <property type="match status" value="1"/>
</dbReference>
<keyword evidence="3" id="KW-0274">FAD</keyword>
<accession>A0A7W3RH39</accession>
<keyword evidence="9" id="KW-1185">Reference proteome</keyword>
<keyword evidence="6" id="KW-0472">Membrane</keyword>
<protein>
    <submittedName>
        <fullName evidence="8">Prolycopene isomerase</fullName>
        <ecNumber evidence="8">5.2.1.13</ecNumber>
    </submittedName>
</protein>
<dbReference type="Gene3D" id="3.50.50.60">
    <property type="entry name" value="FAD/NAD(P)-binding domain"/>
    <property type="match status" value="1"/>
</dbReference>
<evidence type="ECO:0000259" key="7">
    <source>
        <dbReference type="Pfam" id="PF01593"/>
    </source>
</evidence>
<evidence type="ECO:0000256" key="2">
    <source>
        <dbReference type="ARBA" id="ARBA00022729"/>
    </source>
</evidence>
<dbReference type="Gene3D" id="3.90.660.50">
    <property type="match status" value="1"/>
</dbReference>
<dbReference type="AlphaFoldDB" id="A0A7W3RH39"/>
<dbReference type="InterPro" id="IPR036188">
    <property type="entry name" value="FAD/NAD-bd_sf"/>
</dbReference>
<feature type="domain" description="Amine oxidase" evidence="7">
    <location>
        <begin position="19"/>
        <end position="480"/>
    </location>
</feature>
<evidence type="ECO:0000256" key="5">
    <source>
        <dbReference type="ARBA" id="ARBA00023027"/>
    </source>
</evidence>
<dbReference type="GO" id="GO:0016853">
    <property type="term" value="F:isomerase activity"/>
    <property type="evidence" value="ECO:0007669"/>
    <property type="project" value="UniProtKB-KW"/>
</dbReference>
<feature type="transmembrane region" description="Helical" evidence="6">
    <location>
        <begin position="12"/>
        <end position="29"/>
    </location>
</feature>
<organism evidence="8 9">
    <name type="scientific">Priestia aryabhattai</name>
    <name type="common">Bacillus aryabhattai</name>
    <dbReference type="NCBI Taxonomy" id="412384"/>
    <lineage>
        <taxon>Bacteria</taxon>
        <taxon>Bacillati</taxon>
        <taxon>Bacillota</taxon>
        <taxon>Bacilli</taxon>
        <taxon>Bacillales</taxon>
        <taxon>Bacillaceae</taxon>
        <taxon>Priestia</taxon>
    </lineage>
</organism>
<keyword evidence="6" id="KW-0812">Transmembrane</keyword>